<proteinExistence type="predicted"/>
<dbReference type="AlphaFoldDB" id="A0A9P7UP64"/>
<dbReference type="Proteomes" id="UP001049176">
    <property type="component" value="Chromosome 8"/>
</dbReference>
<dbReference type="GeneID" id="66081717"/>
<dbReference type="EMBL" id="CM032188">
    <property type="protein sequence ID" value="KAG7088670.1"/>
    <property type="molecule type" value="Genomic_DNA"/>
</dbReference>
<comment type="caution">
    <text evidence="1">The sequence shown here is derived from an EMBL/GenBank/DDBJ whole genome shotgun (WGS) entry which is preliminary data.</text>
</comment>
<keyword evidence="2" id="KW-1185">Reference proteome</keyword>
<sequence length="151" mass="17467">MQQVSKNDHAPSAERSEIILGPTVRACKPKNAPEVRADQERVQEVPPLVEHVHRPLKQIFSCECGKKVRMDIYKSQHAFLCPFEFWSGKRETGRRVWRSYVTGFGGQNGLMIMKRWSGILDQQELSHISQLGGHDFWSWKKCKGKIQGFTW</sequence>
<organism evidence="1 2">
    <name type="scientific">Marasmius oreades</name>
    <name type="common">fairy-ring Marasmius</name>
    <dbReference type="NCBI Taxonomy" id="181124"/>
    <lineage>
        <taxon>Eukaryota</taxon>
        <taxon>Fungi</taxon>
        <taxon>Dikarya</taxon>
        <taxon>Basidiomycota</taxon>
        <taxon>Agaricomycotina</taxon>
        <taxon>Agaricomycetes</taxon>
        <taxon>Agaricomycetidae</taxon>
        <taxon>Agaricales</taxon>
        <taxon>Marasmiineae</taxon>
        <taxon>Marasmiaceae</taxon>
        <taxon>Marasmius</taxon>
    </lineage>
</organism>
<accession>A0A9P7UP64</accession>
<evidence type="ECO:0000313" key="2">
    <source>
        <dbReference type="Proteomes" id="UP001049176"/>
    </source>
</evidence>
<reference evidence="1" key="1">
    <citation type="journal article" date="2021" name="Genome Biol. Evol.">
        <title>The assembled and annotated genome of the fairy-ring fungus Marasmius oreades.</title>
        <authorList>
            <person name="Hiltunen M."/>
            <person name="Ament-Velasquez S.L."/>
            <person name="Johannesson H."/>
        </authorList>
    </citation>
    <scope>NUCLEOTIDE SEQUENCE</scope>
    <source>
        <strain evidence="1">03SP1</strain>
    </source>
</reference>
<dbReference type="KEGG" id="more:E1B28_012642"/>
<evidence type="ECO:0000313" key="1">
    <source>
        <dbReference type="EMBL" id="KAG7088670.1"/>
    </source>
</evidence>
<protein>
    <submittedName>
        <fullName evidence="1">Uncharacterized protein</fullName>
    </submittedName>
</protein>
<gene>
    <name evidence="1" type="ORF">E1B28_012642</name>
</gene>
<dbReference type="RefSeq" id="XP_043005141.1">
    <property type="nucleotide sequence ID" value="XM_043157773.1"/>
</dbReference>
<name>A0A9P7UP64_9AGAR</name>